<dbReference type="InterPro" id="IPR017850">
    <property type="entry name" value="Alkaline_phosphatase_core_sf"/>
</dbReference>
<organism evidence="7 8">
    <name type="scientific">Moritella viscosa</name>
    <dbReference type="NCBI Taxonomy" id="80854"/>
    <lineage>
        <taxon>Bacteria</taxon>
        <taxon>Pseudomonadati</taxon>
        <taxon>Pseudomonadota</taxon>
        <taxon>Gammaproteobacteria</taxon>
        <taxon>Alteromonadales</taxon>
        <taxon>Moritellaceae</taxon>
        <taxon>Moritella</taxon>
    </lineage>
</organism>
<feature type="binding site" evidence="4">
    <location>
        <position position="344"/>
    </location>
    <ligand>
        <name>Mn(2+)</name>
        <dbReference type="ChEBI" id="CHEBI:29035"/>
        <label>1</label>
    </ligand>
</feature>
<dbReference type="SUPFAM" id="SSF143856">
    <property type="entry name" value="DeoB insert domain-like"/>
    <property type="match status" value="1"/>
</dbReference>
<proteinExistence type="inferred from homology"/>
<keyword evidence="2 4" id="KW-0479">Metal-binding</keyword>
<keyword evidence="4" id="KW-0413">Isomerase</keyword>
<evidence type="ECO:0000256" key="1">
    <source>
        <dbReference type="ARBA" id="ARBA00010373"/>
    </source>
</evidence>
<comment type="similarity">
    <text evidence="1 4">Belongs to the phosphopentomutase family.</text>
</comment>
<dbReference type="Gene3D" id="3.40.720.10">
    <property type="entry name" value="Alkaline Phosphatase, subunit A"/>
    <property type="match status" value="1"/>
</dbReference>
<feature type="binding site" evidence="4">
    <location>
        <position position="356"/>
    </location>
    <ligand>
        <name>Mn(2+)</name>
        <dbReference type="ChEBI" id="CHEBI:29035"/>
        <label>2</label>
    </ligand>
</feature>
<comment type="cofactor">
    <cofactor evidence="4">
        <name>Mn(2+)</name>
        <dbReference type="ChEBI" id="CHEBI:29035"/>
    </cofactor>
    <text evidence="4">Binds 2 manganese ions.</text>
</comment>
<dbReference type="EC" id="5.4.2.7" evidence="4 5"/>
<dbReference type="InterPro" id="IPR006124">
    <property type="entry name" value="Metalloenzyme"/>
</dbReference>
<dbReference type="GeneID" id="61295813"/>
<evidence type="ECO:0000259" key="6">
    <source>
        <dbReference type="Pfam" id="PF01676"/>
    </source>
</evidence>
<comment type="caution">
    <text evidence="7">The sequence shown here is derived from an EMBL/GenBank/DDBJ whole genome shotgun (WGS) entry which is preliminary data.</text>
</comment>
<evidence type="ECO:0000313" key="8">
    <source>
        <dbReference type="Proteomes" id="UP000182660"/>
    </source>
</evidence>
<feature type="binding site" evidence="4">
    <location>
        <position position="345"/>
    </location>
    <ligand>
        <name>Mn(2+)</name>
        <dbReference type="ChEBI" id="CHEBI:29035"/>
        <label>1</label>
    </ligand>
</feature>
<comment type="catalytic activity">
    <reaction evidence="4">
        <text>alpha-D-ribose 1-phosphate = D-ribose 5-phosphate</text>
        <dbReference type="Rhea" id="RHEA:18793"/>
        <dbReference type="ChEBI" id="CHEBI:57720"/>
        <dbReference type="ChEBI" id="CHEBI:78346"/>
        <dbReference type="EC" id="5.4.2.7"/>
    </reaction>
</comment>
<dbReference type="PANTHER" id="PTHR21110">
    <property type="entry name" value="PHOSPHOPENTOMUTASE"/>
    <property type="match status" value="1"/>
</dbReference>
<feature type="domain" description="Metalloenzyme" evidence="6">
    <location>
        <begin position="2"/>
        <end position="395"/>
    </location>
</feature>
<keyword evidence="8" id="KW-1185">Reference proteome</keyword>
<feature type="binding site" evidence="4">
    <location>
        <position position="308"/>
    </location>
    <ligand>
        <name>Mn(2+)</name>
        <dbReference type="ChEBI" id="CHEBI:29035"/>
        <label>2</label>
    </ligand>
</feature>
<dbReference type="Proteomes" id="UP000182660">
    <property type="component" value="Unassembled WGS sequence"/>
</dbReference>
<comment type="function">
    <text evidence="4">Isomerase that catalyzes the conversion of deoxy-ribose 1-phosphate (dRib-1-P) and ribose 1-phosphate (Rib-1-P) to deoxy-ribose 5-phosphate (dRib-5-P) and ribose 5-phosphate (Rib-5-P), respectively.</text>
</comment>
<dbReference type="InterPro" id="IPR024052">
    <property type="entry name" value="Phosphopentomutase_DeoB_cap_sf"/>
</dbReference>
<dbReference type="PANTHER" id="PTHR21110:SF0">
    <property type="entry name" value="PHOSPHOPENTOMUTASE"/>
    <property type="match status" value="1"/>
</dbReference>
<name>A0ABY1HBQ4_9GAMM</name>
<evidence type="ECO:0000256" key="4">
    <source>
        <dbReference type="HAMAP-Rule" id="MF_00740"/>
    </source>
</evidence>
<comment type="catalytic activity">
    <reaction evidence="4">
        <text>2-deoxy-alpha-D-ribose 1-phosphate = 2-deoxy-D-ribose 5-phosphate</text>
        <dbReference type="Rhea" id="RHEA:27658"/>
        <dbReference type="ChEBI" id="CHEBI:57259"/>
        <dbReference type="ChEBI" id="CHEBI:62877"/>
        <dbReference type="EC" id="5.4.2.7"/>
    </reaction>
</comment>
<evidence type="ECO:0000256" key="3">
    <source>
        <dbReference type="ARBA" id="ARBA00023211"/>
    </source>
</evidence>
<evidence type="ECO:0000256" key="2">
    <source>
        <dbReference type="ARBA" id="ARBA00022723"/>
    </source>
</evidence>
<dbReference type="SUPFAM" id="SSF53649">
    <property type="entry name" value="Alkaline phosphatase-like"/>
    <property type="match status" value="1"/>
</dbReference>
<protein>
    <recommendedName>
        <fullName evidence="4 5">Phosphopentomutase</fullName>
        <ecNumber evidence="4 5">5.4.2.7</ecNumber>
    </recommendedName>
    <alternativeName>
        <fullName evidence="4">Phosphodeoxyribomutase</fullName>
    </alternativeName>
</protein>
<dbReference type="InterPro" id="IPR010045">
    <property type="entry name" value="DeoB"/>
</dbReference>
<dbReference type="RefSeq" id="WP_075472033.1">
    <property type="nucleotide sequence ID" value="NZ_CAWQZC010000063.1"/>
</dbReference>
<dbReference type="PIRSF" id="PIRSF001491">
    <property type="entry name" value="Ppentomutase"/>
    <property type="match status" value="1"/>
</dbReference>
<gene>
    <name evidence="4" type="primary">deoB</name>
    <name evidence="7" type="ORF">MT2528_1914</name>
</gene>
<dbReference type="CDD" id="cd16009">
    <property type="entry name" value="PPM"/>
    <property type="match status" value="1"/>
</dbReference>
<reference evidence="7 8" key="1">
    <citation type="submission" date="2016-11" db="EMBL/GenBank/DDBJ databases">
        <authorList>
            <person name="Klemetsen T."/>
        </authorList>
    </citation>
    <scope>NUCLEOTIDE SEQUENCE [LARGE SCALE GENOMIC DNA]</scope>
    <source>
        <strain evidence="7">MT 2528</strain>
    </source>
</reference>
<dbReference type="NCBIfam" id="NF003766">
    <property type="entry name" value="PRK05362.1"/>
    <property type="match status" value="1"/>
</dbReference>
<dbReference type="HAMAP" id="MF_00740">
    <property type="entry name" value="Phosphopentomut"/>
    <property type="match status" value="1"/>
</dbReference>
<feature type="binding site" evidence="4">
    <location>
        <position position="10"/>
    </location>
    <ligand>
        <name>Mn(2+)</name>
        <dbReference type="ChEBI" id="CHEBI:29035"/>
        <label>1</label>
    </ligand>
</feature>
<accession>A0ABY1HBQ4</accession>
<dbReference type="Gene3D" id="3.30.70.1250">
    <property type="entry name" value="Phosphopentomutase"/>
    <property type="match status" value="1"/>
</dbReference>
<dbReference type="EMBL" id="FPLJ01000049">
    <property type="protein sequence ID" value="SGY90382.1"/>
    <property type="molecule type" value="Genomic_DNA"/>
</dbReference>
<keyword evidence="3 4" id="KW-0464">Manganese</keyword>
<comment type="subcellular location">
    <subcellularLocation>
        <location evidence="4">Cytoplasm</location>
    </subcellularLocation>
</comment>
<dbReference type="Pfam" id="PF01676">
    <property type="entry name" value="Metalloenzyme"/>
    <property type="match status" value="1"/>
</dbReference>
<comment type="pathway">
    <text evidence="4">Carbohydrate degradation; 2-deoxy-D-ribose 1-phosphate degradation; D-glyceraldehyde 3-phosphate and acetaldehyde from 2-deoxy-alpha-D-ribose 1-phosphate: step 1/2.</text>
</comment>
<sequence>MKRTIILMLDSLGIGASADADKFGDVGSNTFGHIAQWCAEGKADEGREGPLYIPNLTKLGLAHACADSVGSFPAGLDESTEVIGAYGYAQEISSGKDTPSGHWEIAGVPVLFDWGYFSNTENSFPQELLEQLVEQADLPGYLGNCHSSGTEILEQLGAEHMASGKPIFYTSADSVFQIACHEETFGLERLLKLCELARELLEPYNIGRVIARPFVGADKSDFARTGNRRDYSVLPPAPTLLDRMAEAGGEVVSVGKIADIYAQQGITKKVKATGLEALFDLTLEQVKQAGDQTIVFTNFVDFDSSWGHRRDVAGYAKGLEYFDTRLPELLEILGEDDIVVLTADHGCDPTAPGTDHTREHIPVIFYGQNVPKGPLGLRETFADIGQSIAAYHDLPKLEYGKSFL</sequence>
<dbReference type="NCBIfam" id="TIGR01696">
    <property type="entry name" value="deoB"/>
    <property type="match status" value="1"/>
</dbReference>
<evidence type="ECO:0000313" key="7">
    <source>
        <dbReference type="EMBL" id="SGY90382.1"/>
    </source>
</evidence>
<evidence type="ECO:0000256" key="5">
    <source>
        <dbReference type="NCBIfam" id="TIGR01696"/>
    </source>
</evidence>
<feature type="binding site" evidence="4">
    <location>
        <position position="303"/>
    </location>
    <ligand>
        <name>Mn(2+)</name>
        <dbReference type="ChEBI" id="CHEBI:29035"/>
        <label>2</label>
    </ligand>
</feature>
<keyword evidence="4" id="KW-0963">Cytoplasm</keyword>